<evidence type="ECO:0000313" key="2">
    <source>
        <dbReference type="Proteomes" id="UP001597308"/>
    </source>
</evidence>
<protein>
    <submittedName>
        <fullName evidence="1">DUF192 domain-containing protein</fullName>
    </submittedName>
</protein>
<dbReference type="Gene3D" id="2.60.120.1140">
    <property type="entry name" value="Protein of unknown function DUF192"/>
    <property type="match status" value="1"/>
</dbReference>
<dbReference type="PANTHER" id="PTHR37953">
    <property type="entry name" value="UPF0127 PROTEIN MJ1496"/>
    <property type="match status" value="1"/>
</dbReference>
<dbReference type="InterPro" id="IPR038695">
    <property type="entry name" value="Saro_0823-like_sf"/>
</dbReference>
<dbReference type="Proteomes" id="UP001597308">
    <property type="component" value="Unassembled WGS sequence"/>
</dbReference>
<dbReference type="PANTHER" id="PTHR37953:SF1">
    <property type="entry name" value="UPF0127 PROTEIN MJ1496"/>
    <property type="match status" value="1"/>
</dbReference>
<name>A0ABW4KD70_9HYPH</name>
<evidence type="ECO:0000313" key="1">
    <source>
        <dbReference type="EMBL" id="MFD1704065.1"/>
    </source>
</evidence>
<proteinExistence type="predicted"/>
<organism evidence="1 2">
    <name type="scientific">Methylopila henanensis</name>
    <dbReference type="NCBI Taxonomy" id="873516"/>
    <lineage>
        <taxon>Bacteria</taxon>
        <taxon>Pseudomonadati</taxon>
        <taxon>Pseudomonadota</taxon>
        <taxon>Alphaproteobacteria</taxon>
        <taxon>Hyphomicrobiales</taxon>
        <taxon>Methylopilaceae</taxon>
        <taxon>Methylopila</taxon>
    </lineage>
</organism>
<accession>A0ABW4KD70</accession>
<reference evidence="2" key="1">
    <citation type="journal article" date="2019" name="Int. J. Syst. Evol. Microbiol.">
        <title>The Global Catalogue of Microorganisms (GCM) 10K type strain sequencing project: providing services to taxonomists for standard genome sequencing and annotation.</title>
        <authorList>
            <consortium name="The Broad Institute Genomics Platform"/>
            <consortium name="The Broad Institute Genome Sequencing Center for Infectious Disease"/>
            <person name="Wu L."/>
            <person name="Ma J."/>
        </authorList>
    </citation>
    <scope>NUCLEOTIDE SEQUENCE [LARGE SCALE GENOMIC DNA]</scope>
    <source>
        <strain evidence="2">KCTC 23707</strain>
    </source>
</reference>
<dbReference type="Pfam" id="PF02643">
    <property type="entry name" value="DUF192"/>
    <property type="match status" value="1"/>
</dbReference>
<sequence length="157" mass="16896">MPLPIRVFRAVALVALLVVVAAGGAVRAAAERLTFETASGSHAFTVEIAATPEQRQTGLMYRRSLAPEHGMLFDFGKVEPVAMWMKNTYVSLDMVFVRADGAVQRIAKGTEPLSLEVIESGGPVRFVVEIAAGEADRIGLKPGDRAIHPVIQQKASR</sequence>
<dbReference type="EMBL" id="JBHUER010000010">
    <property type="protein sequence ID" value="MFD1704065.1"/>
    <property type="molecule type" value="Genomic_DNA"/>
</dbReference>
<gene>
    <name evidence="1" type="ORF">ACFSCV_13760</name>
</gene>
<dbReference type="RefSeq" id="WP_378800147.1">
    <property type="nucleotide sequence ID" value="NZ_JBHUER010000010.1"/>
</dbReference>
<comment type="caution">
    <text evidence="1">The sequence shown here is derived from an EMBL/GenBank/DDBJ whole genome shotgun (WGS) entry which is preliminary data.</text>
</comment>
<dbReference type="InterPro" id="IPR003795">
    <property type="entry name" value="DUF192"/>
</dbReference>
<keyword evidence="2" id="KW-1185">Reference proteome</keyword>